<protein>
    <recommendedName>
        <fullName evidence="1">[acyl-carrier-protein] S-malonyltransferase</fullName>
        <ecNumber evidence="1">2.3.1.39</ecNumber>
    </recommendedName>
</protein>
<dbReference type="SUPFAM" id="SSF52151">
    <property type="entry name" value="FabD/lysophospholipase-like"/>
    <property type="match status" value="1"/>
</dbReference>
<dbReference type="InterPro" id="IPR016035">
    <property type="entry name" value="Acyl_Trfase/lysoPLipase"/>
</dbReference>
<evidence type="ECO:0000256" key="1">
    <source>
        <dbReference type="ARBA" id="ARBA00013258"/>
    </source>
</evidence>
<proteinExistence type="predicted"/>
<dbReference type="PANTHER" id="PTHR42681">
    <property type="entry name" value="MALONYL-COA-ACYL CARRIER PROTEIN TRANSACYLASE, MITOCHONDRIAL"/>
    <property type="match status" value="1"/>
</dbReference>
<dbReference type="SMART" id="SM00827">
    <property type="entry name" value="PKS_AT"/>
    <property type="match status" value="1"/>
</dbReference>
<dbReference type="RefSeq" id="WP_358358452.1">
    <property type="nucleotide sequence ID" value="NZ_JBEZFP010000079.1"/>
</dbReference>
<dbReference type="SUPFAM" id="SSF55048">
    <property type="entry name" value="Probable ACP-binding domain of malonyl-CoA ACP transacylase"/>
    <property type="match status" value="1"/>
</dbReference>
<dbReference type="Gene3D" id="3.40.366.10">
    <property type="entry name" value="Malonyl-Coenzyme A Acyl Carrier Protein, domain 2"/>
    <property type="match status" value="1"/>
</dbReference>
<reference evidence="6 7" key="1">
    <citation type="submission" date="2024-06" db="EMBL/GenBank/DDBJ databases">
        <title>The Natural Products Discovery Center: Release of the First 8490 Sequenced Strains for Exploring Actinobacteria Biosynthetic Diversity.</title>
        <authorList>
            <person name="Kalkreuter E."/>
            <person name="Kautsar S.A."/>
            <person name="Yang D."/>
            <person name="Bader C.D."/>
            <person name="Teijaro C.N."/>
            <person name="Fluegel L."/>
            <person name="Davis C.M."/>
            <person name="Simpson J.R."/>
            <person name="Lauterbach L."/>
            <person name="Steele A.D."/>
            <person name="Gui C."/>
            <person name="Meng S."/>
            <person name="Li G."/>
            <person name="Viehrig K."/>
            <person name="Ye F."/>
            <person name="Su P."/>
            <person name="Kiefer A.F."/>
            <person name="Nichols A."/>
            <person name="Cepeda A.J."/>
            <person name="Yan W."/>
            <person name="Fan B."/>
            <person name="Jiang Y."/>
            <person name="Adhikari A."/>
            <person name="Zheng C.-J."/>
            <person name="Schuster L."/>
            <person name="Cowan T.M."/>
            <person name="Smanski M.J."/>
            <person name="Chevrette M.G."/>
            <person name="De Carvalho L.P.S."/>
            <person name="Shen B."/>
        </authorList>
    </citation>
    <scope>NUCLEOTIDE SEQUENCE [LARGE SCALE GENOMIC DNA]</scope>
    <source>
        <strain evidence="6 7">NPDC048946</strain>
    </source>
</reference>
<name>A0ABV3DMV2_9ACTN</name>
<evidence type="ECO:0000259" key="5">
    <source>
        <dbReference type="SMART" id="SM00827"/>
    </source>
</evidence>
<comment type="caution">
    <text evidence="6">The sequence shown here is derived from an EMBL/GenBank/DDBJ whole genome shotgun (WGS) entry which is preliminary data.</text>
</comment>
<keyword evidence="3 6" id="KW-0012">Acyltransferase</keyword>
<evidence type="ECO:0000313" key="6">
    <source>
        <dbReference type="EMBL" id="MEU8137084.1"/>
    </source>
</evidence>
<accession>A0ABV3DMV2</accession>
<dbReference type="Proteomes" id="UP001551482">
    <property type="component" value="Unassembled WGS sequence"/>
</dbReference>
<dbReference type="EC" id="2.3.1.39" evidence="1"/>
<dbReference type="EMBL" id="JBEZFP010000079">
    <property type="protein sequence ID" value="MEU8137084.1"/>
    <property type="molecule type" value="Genomic_DNA"/>
</dbReference>
<dbReference type="InterPro" id="IPR050858">
    <property type="entry name" value="Mal-CoA-ACP_Trans/PKS_FabD"/>
</dbReference>
<dbReference type="InterPro" id="IPR014043">
    <property type="entry name" value="Acyl_transferase_dom"/>
</dbReference>
<feature type="domain" description="Malonyl-CoA:ACP transacylase (MAT)" evidence="5">
    <location>
        <begin position="7"/>
        <end position="299"/>
    </location>
</feature>
<dbReference type="InterPro" id="IPR001227">
    <property type="entry name" value="Ac_transferase_dom_sf"/>
</dbReference>
<keyword evidence="7" id="KW-1185">Reference proteome</keyword>
<evidence type="ECO:0000256" key="2">
    <source>
        <dbReference type="ARBA" id="ARBA00022679"/>
    </source>
</evidence>
<dbReference type="InterPro" id="IPR016036">
    <property type="entry name" value="Malonyl_transacylase_ACP-bd"/>
</dbReference>
<evidence type="ECO:0000313" key="7">
    <source>
        <dbReference type="Proteomes" id="UP001551482"/>
    </source>
</evidence>
<sequence>MTDYGIAFPGQGAKEDALTGALHSYRTHPLVARLLETFGAVDPYALDLADTAVNQPATFAAGIAAVEAVFGPEARPAVTVGHSLGELAAAACAGFLDRDAGFELAVERGALCREQSLRRPGAMVAVIGAEPADAEWLRRQVLAERGGILEVAGLNSARQMVLSGDSEAVAHAAALAAEQCLRAELLPIAGGFHSPLMMDAVPRWRVRLAAADFRTGFAPIVSAIDARAHSDPDEVRERLAQGLVLPVRWRDAVQAVRGLGVPALVDAGPGDTLLKLGRRDRSMAFVGIEEVAGRLDGGAGAGIGGGAGFGAEVGAALGAGLGAGT</sequence>
<dbReference type="GO" id="GO:0004314">
    <property type="term" value="F:[acyl-carrier-protein] S-malonyltransferase activity"/>
    <property type="evidence" value="ECO:0007669"/>
    <property type="project" value="UniProtKB-EC"/>
</dbReference>
<evidence type="ECO:0000256" key="4">
    <source>
        <dbReference type="ARBA" id="ARBA00048462"/>
    </source>
</evidence>
<comment type="catalytic activity">
    <reaction evidence="4">
        <text>holo-[ACP] + malonyl-CoA = malonyl-[ACP] + CoA</text>
        <dbReference type="Rhea" id="RHEA:41792"/>
        <dbReference type="Rhea" id="RHEA-COMP:9623"/>
        <dbReference type="Rhea" id="RHEA-COMP:9685"/>
        <dbReference type="ChEBI" id="CHEBI:57287"/>
        <dbReference type="ChEBI" id="CHEBI:57384"/>
        <dbReference type="ChEBI" id="CHEBI:64479"/>
        <dbReference type="ChEBI" id="CHEBI:78449"/>
        <dbReference type="EC" id="2.3.1.39"/>
    </reaction>
</comment>
<dbReference type="Pfam" id="PF00698">
    <property type="entry name" value="Acyl_transf_1"/>
    <property type="match status" value="1"/>
</dbReference>
<dbReference type="PANTHER" id="PTHR42681:SF1">
    <property type="entry name" value="MALONYL-COA-ACYL CARRIER PROTEIN TRANSACYLASE, MITOCHONDRIAL"/>
    <property type="match status" value="1"/>
</dbReference>
<keyword evidence="2 6" id="KW-0808">Transferase</keyword>
<evidence type="ECO:0000256" key="3">
    <source>
        <dbReference type="ARBA" id="ARBA00023315"/>
    </source>
</evidence>
<organism evidence="6 7">
    <name type="scientific">Streptodolium elevatio</name>
    <dbReference type="NCBI Taxonomy" id="3157996"/>
    <lineage>
        <taxon>Bacteria</taxon>
        <taxon>Bacillati</taxon>
        <taxon>Actinomycetota</taxon>
        <taxon>Actinomycetes</taxon>
        <taxon>Kitasatosporales</taxon>
        <taxon>Streptomycetaceae</taxon>
        <taxon>Streptodolium</taxon>
    </lineage>
</organism>
<gene>
    <name evidence="6" type="ORF">AB0C36_26660</name>
</gene>